<evidence type="ECO:0000256" key="2">
    <source>
        <dbReference type="ARBA" id="ARBA00023235"/>
    </source>
</evidence>
<dbReference type="GO" id="GO:0046872">
    <property type="term" value="F:metal ion binding"/>
    <property type="evidence" value="ECO:0007669"/>
    <property type="project" value="UniProtKB-KW"/>
</dbReference>
<dbReference type="GO" id="GO:0005975">
    <property type="term" value="P:carbohydrate metabolic process"/>
    <property type="evidence" value="ECO:0007669"/>
    <property type="project" value="InterPro"/>
</dbReference>
<reference evidence="3 4" key="1">
    <citation type="journal article" date="2016" name="Nat. Commun.">
        <title>Thousands of microbial genomes shed light on interconnected biogeochemical processes in an aquifer system.</title>
        <authorList>
            <person name="Anantharaman K."/>
            <person name="Brown C.T."/>
            <person name="Hug L.A."/>
            <person name="Sharon I."/>
            <person name="Castelle C.J."/>
            <person name="Probst A.J."/>
            <person name="Thomas B.C."/>
            <person name="Singh A."/>
            <person name="Wilkins M.J."/>
            <person name="Karaoz U."/>
            <person name="Brodie E.L."/>
            <person name="Williams K.H."/>
            <person name="Hubbard S.S."/>
            <person name="Banfield J.F."/>
        </authorList>
    </citation>
    <scope>NUCLEOTIDE SEQUENCE [LARGE SCALE GENOMIC DNA]</scope>
</reference>
<evidence type="ECO:0008006" key="5">
    <source>
        <dbReference type="Google" id="ProtNLM"/>
    </source>
</evidence>
<organism evidence="3 4">
    <name type="scientific">Candidatus Kaiserbacteria bacterium RIFCSPHIGHO2_02_FULL_55_17</name>
    <dbReference type="NCBI Taxonomy" id="1798496"/>
    <lineage>
        <taxon>Bacteria</taxon>
        <taxon>Candidatus Kaiseribacteriota</taxon>
    </lineage>
</organism>
<protein>
    <recommendedName>
        <fullName evidence="5">Ribulose-phosphate 3-epimerase</fullName>
    </recommendedName>
</protein>
<dbReference type="GO" id="GO:0016857">
    <property type="term" value="F:racemase and epimerase activity, acting on carbohydrates and derivatives"/>
    <property type="evidence" value="ECO:0007669"/>
    <property type="project" value="InterPro"/>
</dbReference>
<keyword evidence="1" id="KW-0479">Metal-binding</keyword>
<dbReference type="InterPro" id="IPR013785">
    <property type="entry name" value="Aldolase_TIM"/>
</dbReference>
<dbReference type="PANTHER" id="PTHR11749">
    <property type="entry name" value="RIBULOSE-5-PHOSPHATE-3-EPIMERASE"/>
    <property type="match status" value="1"/>
</dbReference>
<evidence type="ECO:0000313" key="4">
    <source>
        <dbReference type="Proteomes" id="UP000177232"/>
    </source>
</evidence>
<dbReference type="Proteomes" id="UP000177232">
    <property type="component" value="Unassembled WGS sequence"/>
</dbReference>
<dbReference type="InterPro" id="IPR011060">
    <property type="entry name" value="RibuloseP-bd_barrel"/>
</dbReference>
<evidence type="ECO:0000313" key="3">
    <source>
        <dbReference type="EMBL" id="OGG64716.1"/>
    </source>
</evidence>
<dbReference type="EMBL" id="MFLJ01000013">
    <property type="protein sequence ID" value="OGG64716.1"/>
    <property type="molecule type" value="Genomic_DNA"/>
</dbReference>
<keyword evidence="2" id="KW-0413">Isomerase</keyword>
<sequence>MGIVIPAVLPSSRKELEEKLALFASIPAVSRVQIDVVDGRFAAPASWPYNSPSTKSDLVLGEMLPHLDHIEYEIDLMCVDAEVAVEAWLTLGATRLTLHAESVIDLPRLIAFVRDRYGDFISLGLALSVASELALIEQCLEGIAYVQFMGIARIGRQGQPLDPRVFEKVRAFHRRHPSIPIQIDGGVSLQNAKKLLAAGASSLVIGSGILKAKDPAAAVAAFEELESPFGV</sequence>
<dbReference type="SUPFAM" id="SSF51366">
    <property type="entry name" value="Ribulose-phoshate binding barrel"/>
    <property type="match status" value="1"/>
</dbReference>
<dbReference type="AlphaFoldDB" id="A0A1F6DTL2"/>
<comment type="caution">
    <text evidence="3">The sequence shown here is derived from an EMBL/GenBank/DDBJ whole genome shotgun (WGS) entry which is preliminary data.</text>
</comment>
<dbReference type="STRING" id="1798496.A3C94_00175"/>
<evidence type="ECO:0000256" key="1">
    <source>
        <dbReference type="ARBA" id="ARBA00022723"/>
    </source>
</evidence>
<name>A0A1F6DTL2_9BACT</name>
<gene>
    <name evidence="3" type="ORF">A3C94_00175</name>
</gene>
<proteinExistence type="predicted"/>
<accession>A0A1F6DTL2</accession>
<dbReference type="InterPro" id="IPR000056">
    <property type="entry name" value="Ribul_P_3_epim-like"/>
</dbReference>
<dbReference type="Pfam" id="PF00834">
    <property type="entry name" value="Ribul_P_3_epim"/>
    <property type="match status" value="1"/>
</dbReference>
<dbReference type="Gene3D" id="3.20.20.70">
    <property type="entry name" value="Aldolase class I"/>
    <property type="match status" value="1"/>
</dbReference>